<sequence length="222" mass="25255">MVNSPDAKSISLEVIEYWKARSKQTPYPVLQARYADLAVDIGCIWNHEHPDKAKITLPRELSQCAIDGYICTVEGCLSTENYQTWTFLNRAIDLALLVKDTQRVEKIKHIALAYTRNQPKSWWELNSLVWEKKGLTLSGPERDELIGWLEDALITSSNINDPTHFNPHEALNAADLLQCWYKKLKQTDLGVTTLKKAGAAFEGLAVKNECTYCDCMARRLKL</sequence>
<dbReference type="RefSeq" id="WP_068948736.1">
    <property type="nucleotide sequence ID" value="NZ_CP015922.1"/>
</dbReference>
<organism evidence="1 2">
    <name type="scientific">Polynucleobacter wuianus</name>
    <dbReference type="NCBI Taxonomy" id="1743168"/>
    <lineage>
        <taxon>Bacteria</taxon>
        <taxon>Pseudomonadati</taxon>
        <taxon>Pseudomonadota</taxon>
        <taxon>Betaproteobacteria</taxon>
        <taxon>Burkholderiales</taxon>
        <taxon>Burkholderiaceae</taxon>
        <taxon>Polynucleobacter</taxon>
    </lineage>
</organism>
<accession>A0A191UFC4</accession>
<dbReference type="KEGG" id="pwu:A8O14_06340"/>
<gene>
    <name evidence="1" type="ORF">A8O14_06340</name>
</gene>
<name>A0A191UFC4_9BURK</name>
<dbReference type="Proteomes" id="UP000078463">
    <property type="component" value="Chromosome"/>
</dbReference>
<keyword evidence="2" id="KW-1185">Reference proteome</keyword>
<dbReference type="AlphaFoldDB" id="A0A191UFC4"/>
<dbReference type="OrthoDB" id="5519791at2"/>
<evidence type="ECO:0000313" key="1">
    <source>
        <dbReference type="EMBL" id="ANI99728.1"/>
    </source>
</evidence>
<dbReference type="EMBL" id="CP015922">
    <property type="protein sequence ID" value="ANI99728.1"/>
    <property type="molecule type" value="Genomic_DNA"/>
</dbReference>
<reference evidence="2" key="1">
    <citation type="submission" date="2016-05" db="EMBL/GenBank/DDBJ databases">
        <title>Polynucleobacter sp. QLW-P1FAT50C-4 genome.</title>
        <authorList>
            <person name="Hahn M.W."/>
        </authorList>
    </citation>
    <scope>NUCLEOTIDE SEQUENCE [LARGE SCALE GENOMIC DNA]</scope>
    <source>
        <strain evidence="2">QLW-P1FAT50C-4</strain>
    </source>
</reference>
<evidence type="ECO:0000313" key="2">
    <source>
        <dbReference type="Proteomes" id="UP000078463"/>
    </source>
</evidence>
<proteinExistence type="predicted"/>
<protein>
    <submittedName>
        <fullName evidence="1">Uncharacterized protein</fullName>
    </submittedName>
</protein>
<dbReference type="STRING" id="1743168.A8O14_06340"/>